<keyword evidence="16" id="KW-1185">Reference proteome</keyword>
<protein>
    <recommendedName>
        <fullName evidence="10">Cyclic GMP-AMP synthase</fullName>
    </recommendedName>
</protein>
<organism evidence="15 16">
    <name type="scientific">Vibrio ichthyoenteri ATCC 700023</name>
    <dbReference type="NCBI Taxonomy" id="870968"/>
    <lineage>
        <taxon>Bacteria</taxon>
        <taxon>Pseudomonadati</taxon>
        <taxon>Pseudomonadota</taxon>
        <taxon>Gammaproteobacteria</taxon>
        <taxon>Vibrionales</taxon>
        <taxon>Vibrionaceae</taxon>
        <taxon>Vibrio</taxon>
    </lineage>
</organism>
<dbReference type="GO" id="GO:0005525">
    <property type="term" value="F:GTP binding"/>
    <property type="evidence" value="ECO:0007669"/>
    <property type="project" value="UniProtKB-KW"/>
</dbReference>
<dbReference type="AlphaFoldDB" id="F9S240"/>
<evidence type="ECO:0000256" key="10">
    <source>
        <dbReference type="ARBA" id="ARBA00044145"/>
    </source>
</evidence>
<feature type="region of interest" description="Disordered" evidence="12">
    <location>
        <begin position="353"/>
        <end position="372"/>
    </location>
</feature>
<dbReference type="OrthoDB" id="6402963at2"/>
<keyword evidence="8" id="KW-0051">Antiviral defense</keyword>
<evidence type="ECO:0000256" key="5">
    <source>
        <dbReference type="ARBA" id="ARBA00022840"/>
    </source>
</evidence>
<dbReference type="GO" id="GO:0005524">
    <property type="term" value="F:ATP binding"/>
    <property type="evidence" value="ECO:0007669"/>
    <property type="project" value="UniProtKB-KW"/>
</dbReference>
<evidence type="ECO:0000259" key="13">
    <source>
        <dbReference type="Pfam" id="PF21654"/>
    </source>
</evidence>
<keyword evidence="5" id="KW-0067">ATP-binding</keyword>
<feature type="domain" description="Cyclic GMP-AMP synthase DncV-like nucleotidyltransferase" evidence="13">
    <location>
        <begin position="47"/>
        <end position="137"/>
    </location>
</feature>
<evidence type="ECO:0000256" key="1">
    <source>
        <dbReference type="ARBA" id="ARBA00022679"/>
    </source>
</evidence>
<dbReference type="GO" id="GO:0140701">
    <property type="term" value="F:3',3'-cyclic GMP-AMP synthase activity"/>
    <property type="evidence" value="ECO:0007669"/>
    <property type="project" value="InterPro"/>
</dbReference>
<evidence type="ECO:0000256" key="4">
    <source>
        <dbReference type="ARBA" id="ARBA00022741"/>
    </source>
</evidence>
<keyword evidence="9" id="KW-0342">GTP-binding</keyword>
<gene>
    <name evidence="15" type="ORF">VII00023_22214</name>
</gene>
<dbReference type="Pfam" id="PF21654">
    <property type="entry name" value="DncV-like_NTFase"/>
    <property type="match status" value="1"/>
</dbReference>
<dbReference type="GO" id="GO:0009117">
    <property type="term" value="P:nucleotide metabolic process"/>
    <property type="evidence" value="ECO:0007669"/>
    <property type="project" value="UniProtKB-KW"/>
</dbReference>
<evidence type="ECO:0000256" key="6">
    <source>
        <dbReference type="ARBA" id="ARBA00022842"/>
    </source>
</evidence>
<accession>F9S240</accession>
<name>F9S240_9VIBR</name>
<dbReference type="InterPro" id="IPR048445">
    <property type="entry name" value="DncV-like_NTFase"/>
</dbReference>
<sequence length="372" mass="42036">KLNKHDVWLRVSNTKLKYLSPEEQVKVAELIYLMDDEARKEFSDLSPRFWTQGSFKYDTLNKPFHPGQEMDIDDGTYLPMPIFESDPKVGHTLLILLVDSALKSLAAERSGWVFETKRTCGRIKIKHEKTHIDVPMYAIPKDQFLKKEKAMKMAMNRSLILGSLEAEDAKPESYEVDTESVNLALRDGEKKWLNSDPKIVEDWFEHSRKRIGNHLPKVCRYLKAWRDVQWQVGGPSSISLMAAIVSILDTTPHNKDDFDATMKVITDNLHKEFGKGIESPDHTANSLLFPPLNQHTKREDDIMAKLEALPNILQRAENAISKQDALSIINTAFGHRVTKEELIVSAPAAPAFSIEPEPSSSAAKISSTMVSG</sequence>
<evidence type="ECO:0000256" key="3">
    <source>
        <dbReference type="ARBA" id="ARBA00022723"/>
    </source>
</evidence>
<dbReference type="Proteomes" id="UP000004605">
    <property type="component" value="Unassembled WGS sequence"/>
</dbReference>
<feature type="non-terminal residue" evidence="15">
    <location>
        <position position="1"/>
    </location>
</feature>
<keyword evidence="3" id="KW-0479">Metal-binding</keyword>
<keyword evidence="4" id="KW-0547">Nucleotide-binding</keyword>
<evidence type="ECO:0000256" key="7">
    <source>
        <dbReference type="ARBA" id="ARBA00023080"/>
    </source>
</evidence>
<proteinExistence type="predicted"/>
<dbReference type="GO" id="GO:0046872">
    <property type="term" value="F:metal ion binding"/>
    <property type="evidence" value="ECO:0007669"/>
    <property type="project" value="UniProtKB-KW"/>
</dbReference>
<dbReference type="EMBL" id="AFWF01000136">
    <property type="protein sequence ID" value="EGU40159.1"/>
    <property type="molecule type" value="Genomic_DNA"/>
</dbReference>
<evidence type="ECO:0000256" key="9">
    <source>
        <dbReference type="ARBA" id="ARBA00023134"/>
    </source>
</evidence>
<evidence type="ECO:0000259" key="14">
    <source>
        <dbReference type="Pfam" id="PF21713"/>
    </source>
</evidence>
<dbReference type="NCBIfam" id="NF041078">
    <property type="entry name" value="cGAS"/>
    <property type="match status" value="1"/>
</dbReference>
<keyword evidence="2" id="KW-0548">Nucleotidyltransferase</keyword>
<dbReference type="RefSeq" id="WP_006712153.1">
    <property type="nucleotide sequence ID" value="NZ_AFWF01000136.1"/>
</dbReference>
<dbReference type="Pfam" id="PF21713">
    <property type="entry name" value="DncV_C"/>
    <property type="match status" value="1"/>
</dbReference>
<evidence type="ECO:0000313" key="16">
    <source>
        <dbReference type="Proteomes" id="UP000004605"/>
    </source>
</evidence>
<keyword evidence="7" id="KW-0546">Nucleotide metabolism</keyword>
<evidence type="ECO:0000256" key="12">
    <source>
        <dbReference type="SAM" id="MobiDB-lite"/>
    </source>
</evidence>
<keyword evidence="6" id="KW-0460">Magnesium</keyword>
<feature type="domain" description="Cyclic GMP-AMP synthase C-terminal" evidence="14">
    <location>
        <begin position="212"/>
        <end position="345"/>
    </location>
</feature>
<dbReference type="InterPro" id="IPR047805">
    <property type="entry name" value="GAMP_synthase"/>
</dbReference>
<evidence type="ECO:0000256" key="11">
    <source>
        <dbReference type="ARBA" id="ARBA00048304"/>
    </source>
</evidence>
<dbReference type="InterPro" id="IPR048446">
    <property type="entry name" value="DncV_C"/>
</dbReference>
<feature type="compositionally biased region" description="Polar residues" evidence="12">
    <location>
        <begin position="358"/>
        <end position="372"/>
    </location>
</feature>
<dbReference type="GO" id="GO:0051607">
    <property type="term" value="P:defense response to virus"/>
    <property type="evidence" value="ECO:0007669"/>
    <property type="project" value="UniProtKB-KW"/>
</dbReference>
<comment type="caution">
    <text evidence="15">The sequence shown here is derived from an EMBL/GenBank/DDBJ whole genome shotgun (WGS) entry which is preliminary data.</text>
</comment>
<evidence type="ECO:0000313" key="15">
    <source>
        <dbReference type="EMBL" id="EGU40159.1"/>
    </source>
</evidence>
<evidence type="ECO:0000256" key="2">
    <source>
        <dbReference type="ARBA" id="ARBA00022695"/>
    </source>
</evidence>
<comment type="catalytic activity">
    <reaction evidence="11">
        <text>GTP + ATP = 3',3'-cGAMP + 2 diphosphate</text>
        <dbReference type="Rhea" id="RHEA:35647"/>
        <dbReference type="ChEBI" id="CHEBI:30616"/>
        <dbReference type="ChEBI" id="CHEBI:33019"/>
        <dbReference type="ChEBI" id="CHEBI:37565"/>
        <dbReference type="ChEBI" id="CHEBI:71501"/>
    </reaction>
    <physiologicalReaction direction="left-to-right" evidence="11">
        <dbReference type="Rhea" id="RHEA:35648"/>
    </physiologicalReaction>
</comment>
<evidence type="ECO:0000256" key="8">
    <source>
        <dbReference type="ARBA" id="ARBA00023118"/>
    </source>
</evidence>
<reference evidence="15 16" key="1">
    <citation type="journal article" date="2012" name="Int. J. Syst. Evol. Microbiol.">
        <title>Vibrio caribbeanicus sp. nov., isolated from the marine sponge Scleritoderma cyanea.</title>
        <authorList>
            <person name="Hoffmann M."/>
            <person name="Monday S.R."/>
            <person name="Allard M.W."/>
            <person name="Strain E.A."/>
            <person name="Whittaker P."/>
            <person name="Naum M."/>
            <person name="McCarthy P.J."/>
            <person name="Lopez J.V."/>
            <person name="Fischer M."/>
            <person name="Brown E.W."/>
        </authorList>
    </citation>
    <scope>NUCLEOTIDE SEQUENCE [LARGE SCALE GENOMIC DNA]</scope>
    <source>
        <strain evidence="15 16">ATCC 700023</strain>
    </source>
</reference>
<keyword evidence="1" id="KW-0808">Transferase</keyword>